<protein>
    <submittedName>
        <fullName evidence="2">Benzoate degradation ring-cleavage hydrolase</fullName>
    </submittedName>
</protein>
<evidence type="ECO:0000259" key="1">
    <source>
        <dbReference type="Pfam" id="PF12697"/>
    </source>
</evidence>
<dbReference type="Pfam" id="PF12697">
    <property type="entry name" value="Abhydrolase_6"/>
    <property type="match status" value="1"/>
</dbReference>
<dbReference type="SUPFAM" id="SSF53474">
    <property type="entry name" value="alpha/beta-Hydrolases"/>
    <property type="match status" value="1"/>
</dbReference>
<sequence length="262" mass="29513">MNSIGELEHVEIDGCELEYLWCRETVDPFQRTVVFLHEGLGCVQSWGDFPQLLAASTGLAVLAYSRAGYGGSGSTSTPRTPDWMHHEALVVLPALLEKFEIESYILIGHSDGASIGIIYAGSKRQGHLQGLVLMAPHVFLEQVSLTGIDHARLMYQTADLRDKLVRYHGSQVDGAFWGWNNFWRRPDIRDWNIEDSLDKIDLPVLVIQGADDEYGSIAQLDSIESRVPVEVERHFLENVGHSPYREQPEFVLNTINRFIGHL</sequence>
<dbReference type="EMBL" id="CZRL01000106">
    <property type="protein sequence ID" value="CUS54912.1"/>
    <property type="molecule type" value="Genomic_DNA"/>
</dbReference>
<organism evidence="2">
    <name type="scientific">hydrothermal vent metagenome</name>
    <dbReference type="NCBI Taxonomy" id="652676"/>
    <lineage>
        <taxon>unclassified sequences</taxon>
        <taxon>metagenomes</taxon>
        <taxon>ecological metagenomes</taxon>
    </lineage>
</organism>
<keyword evidence="2" id="KW-0378">Hydrolase</keyword>
<name>A0A170PSD2_9ZZZZ</name>
<evidence type="ECO:0000313" key="2">
    <source>
        <dbReference type="EMBL" id="CUS54912.1"/>
    </source>
</evidence>
<dbReference type="AlphaFoldDB" id="A0A170PSD2"/>
<dbReference type="PANTHER" id="PTHR43689">
    <property type="entry name" value="HYDROLASE"/>
    <property type="match status" value="1"/>
</dbReference>
<dbReference type="InterPro" id="IPR000073">
    <property type="entry name" value="AB_hydrolase_1"/>
</dbReference>
<accession>A0A170PSD2</accession>
<reference evidence="2" key="1">
    <citation type="submission" date="2015-10" db="EMBL/GenBank/DDBJ databases">
        <authorList>
            <person name="Gilbert D.G."/>
        </authorList>
    </citation>
    <scope>NUCLEOTIDE SEQUENCE</scope>
</reference>
<dbReference type="PANTHER" id="PTHR43689:SF8">
    <property type="entry name" value="ALPHA_BETA-HYDROLASES SUPERFAMILY PROTEIN"/>
    <property type="match status" value="1"/>
</dbReference>
<proteinExistence type="predicted"/>
<dbReference type="InterPro" id="IPR029058">
    <property type="entry name" value="AB_hydrolase_fold"/>
</dbReference>
<feature type="domain" description="AB hydrolase-1" evidence="1">
    <location>
        <begin position="33"/>
        <end position="252"/>
    </location>
</feature>
<gene>
    <name evidence="2" type="ORF">MGWOODY_XGa1902</name>
</gene>
<dbReference type="Gene3D" id="3.40.50.1820">
    <property type="entry name" value="alpha/beta hydrolase"/>
    <property type="match status" value="1"/>
</dbReference>
<dbReference type="GO" id="GO:0016787">
    <property type="term" value="F:hydrolase activity"/>
    <property type="evidence" value="ECO:0007669"/>
    <property type="project" value="UniProtKB-KW"/>
</dbReference>